<keyword evidence="4" id="KW-0804">Transcription</keyword>
<evidence type="ECO:0000256" key="3">
    <source>
        <dbReference type="ARBA" id="ARBA00023125"/>
    </source>
</evidence>
<gene>
    <name evidence="7" type="ORF">Adu01nite_68600</name>
</gene>
<feature type="domain" description="OmpR/PhoB-type" evidence="6">
    <location>
        <begin position="1"/>
        <end position="90"/>
    </location>
</feature>
<feature type="DNA-binding region" description="OmpR/PhoB-type" evidence="5">
    <location>
        <begin position="1"/>
        <end position="90"/>
    </location>
</feature>
<dbReference type="PROSITE" id="PS51755">
    <property type="entry name" value="OMPR_PHOB"/>
    <property type="match status" value="1"/>
</dbReference>
<evidence type="ECO:0000256" key="1">
    <source>
        <dbReference type="ARBA" id="ARBA00005820"/>
    </source>
</evidence>
<evidence type="ECO:0000313" key="7">
    <source>
        <dbReference type="EMBL" id="GIE05510.1"/>
    </source>
</evidence>
<dbReference type="Proteomes" id="UP000637628">
    <property type="component" value="Unassembled WGS sequence"/>
</dbReference>
<dbReference type="InterPro" id="IPR036388">
    <property type="entry name" value="WH-like_DNA-bd_sf"/>
</dbReference>
<dbReference type="Gene3D" id="1.10.10.10">
    <property type="entry name" value="Winged helix-like DNA-binding domain superfamily/Winged helix DNA-binding domain"/>
    <property type="match status" value="1"/>
</dbReference>
<dbReference type="PANTHER" id="PTHR35807">
    <property type="entry name" value="TRANSCRIPTIONAL REGULATOR REDD-RELATED"/>
    <property type="match status" value="1"/>
</dbReference>
<dbReference type="Pfam" id="PF00486">
    <property type="entry name" value="Trans_reg_C"/>
    <property type="match status" value="1"/>
</dbReference>
<dbReference type="SMART" id="SM01043">
    <property type="entry name" value="BTAD"/>
    <property type="match status" value="1"/>
</dbReference>
<comment type="similarity">
    <text evidence="1">Belongs to the AfsR/DnrI/RedD regulatory family.</text>
</comment>
<dbReference type="RefSeq" id="WP_203733303.1">
    <property type="nucleotide sequence ID" value="NZ_BOML01000056.1"/>
</dbReference>
<dbReference type="SUPFAM" id="SSF46894">
    <property type="entry name" value="C-terminal effector domain of the bipartite response regulators"/>
    <property type="match status" value="1"/>
</dbReference>
<dbReference type="InterPro" id="IPR005158">
    <property type="entry name" value="BTAD"/>
</dbReference>
<keyword evidence="2" id="KW-0805">Transcription regulation</keyword>
<sequence>MQIRLLGPVEVVGPDQAVRPLSGLRRKAVLAVLALRAGEIVSAERLIEAVWGPDAATAVNTLQSNMSYLRRVLGDPAAIVARAPGYVLDLGPDGTDAAVAERLIHAAQQSVDPAQRAELLRSALALWRGRPLVDVAGLPWLAAQADRLAALATDARRSLIEARLALGEHAGLLPELRQLAEEHPFDESTQGQLVLALYRSGRQADALVVLREVRARLARDLGIDPGPALRELEAAVLRQSPGLAPAAGTTVRTRPAGGGLLVGRRDELSVLTRMLDPRGDDVAPVVAVSGDPGIGKTSLLREFARRAQMSGRAVAWGRAAEYEQHVPFAVLADALADLEMPPGNLPFGDAAMLREVLPMTGTPTSAPPVLGGERYRLHRAVRGLLEYAAGPGGLLIVLDDLHWADPGSAELLEHLLRHPPAGPVLFAVSYRPRQLPARLRDSLGRAVVDGVVRSLELGPLARADIDGLLPERLSTSRRHELYQASGGNPFYLQALARSDQQHFSPVRAEAGDPLPAHVRSALAAELGVLAPVETKVAWAAALAPEVAEPEMVARTAELTVREVLDALDLLVARDILRVGPAHDRFQFRHPLLRQATYEAADPGWRVGAHARAAETLRHRGASPAEQAHHLERCAARGDLTAVEVLQRAGTDALNSNPGVAGHWFATALRLLPDTLDAAGTRMELLVAQAQALAVTGRLRESRQSLHDLLHMIPAAAAEPRASLVALCAGIERLLGRHAEANAQLAAELAALPADEERAAAILLLGLASDFTSGFSGPEHSATAVAAARQSGDRPLLAAALATAVLSDQWTGHPGPGTADRLTEAAALVDAMPDAEVAQLLHGVAWLATAELCHDRPHDAQRHADRALQAARDSGQSTLAGQIHALRACVHRALGDLPAAARCLEDARDAAALIDTDELTSLVLAYQCTVTALQGDLDLALRLGKEAVAVAGIRRDYFAGAAAGALAQALLYGGDPDECAAVLLGFAGPDNSQLTGIDPLSRSGWYLMLSEAEVARGRSAQALAWADRARDEAALIGSSRSTGTAQLTRAYALLHTDPVAAAGCAEAALASLTDAADPIGAGLAHLALGSADHLAQADALFTRCGAHLLVARVRAITSVGPGAYRPFG</sequence>
<evidence type="ECO:0000259" key="6">
    <source>
        <dbReference type="PROSITE" id="PS51755"/>
    </source>
</evidence>
<keyword evidence="8" id="KW-1185">Reference proteome</keyword>
<evidence type="ECO:0000313" key="8">
    <source>
        <dbReference type="Proteomes" id="UP000637628"/>
    </source>
</evidence>
<dbReference type="Gene3D" id="1.25.40.10">
    <property type="entry name" value="Tetratricopeptide repeat domain"/>
    <property type="match status" value="2"/>
</dbReference>
<dbReference type="Pfam" id="PF13191">
    <property type="entry name" value="AAA_16"/>
    <property type="match status" value="1"/>
</dbReference>
<dbReference type="InterPro" id="IPR016032">
    <property type="entry name" value="Sig_transdc_resp-reg_C-effctor"/>
</dbReference>
<organism evidence="7 8">
    <name type="scientific">Paractinoplanes durhamensis</name>
    <dbReference type="NCBI Taxonomy" id="113563"/>
    <lineage>
        <taxon>Bacteria</taxon>
        <taxon>Bacillati</taxon>
        <taxon>Actinomycetota</taxon>
        <taxon>Actinomycetes</taxon>
        <taxon>Micromonosporales</taxon>
        <taxon>Micromonosporaceae</taxon>
        <taxon>Paractinoplanes</taxon>
    </lineage>
</organism>
<proteinExistence type="inferred from homology"/>
<reference evidence="7 8" key="1">
    <citation type="submission" date="2021-01" db="EMBL/GenBank/DDBJ databases">
        <title>Whole genome shotgun sequence of Actinoplanes durhamensis NBRC 14914.</title>
        <authorList>
            <person name="Komaki H."/>
            <person name="Tamura T."/>
        </authorList>
    </citation>
    <scope>NUCLEOTIDE SEQUENCE [LARGE SCALE GENOMIC DNA]</scope>
    <source>
        <strain evidence="7 8">NBRC 14914</strain>
    </source>
</reference>
<dbReference type="SUPFAM" id="SSF48452">
    <property type="entry name" value="TPR-like"/>
    <property type="match status" value="1"/>
</dbReference>
<comment type="caution">
    <text evidence="7">The sequence shown here is derived from an EMBL/GenBank/DDBJ whole genome shotgun (WGS) entry which is preliminary data.</text>
</comment>
<dbReference type="InterPro" id="IPR001867">
    <property type="entry name" value="OmpR/PhoB-type_DNA-bd"/>
</dbReference>
<dbReference type="Gene3D" id="3.40.50.300">
    <property type="entry name" value="P-loop containing nucleotide triphosphate hydrolases"/>
    <property type="match status" value="1"/>
</dbReference>
<dbReference type="SUPFAM" id="SSF52540">
    <property type="entry name" value="P-loop containing nucleoside triphosphate hydrolases"/>
    <property type="match status" value="1"/>
</dbReference>
<evidence type="ECO:0000256" key="5">
    <source>
        <dbReference type="PROSITE-ProRule" id="PRU01091"/>
    </source>
</evidence>
<accession>A0ABQ3Z6N8</accession>
<dbReference type="InterPro" id="IPR051677">
    <property type="entry name" value="AfsR-DnrI-RedD_regulator"/>
</dbReference>
<dbReference type="InterPro" id="IPR011990">
    <property type="entry name" value="TPR-like_helical_dom_sf"/>
</dbReference>
<dbReference type="InterPro" id="IPR027417">
    <property type="entry name" value="P-loop_NTPase"/>
</dbReference>
<dbReference type="CDD" id="cd00383">
    <property type="entry name" value="trans_reg_C"/>
    <property type="match status" value="1"/>
</dbReference>
<dbReference type="InterPro" id="IPR041664">
    <property type="entry name" value="AAA_16"/>
</dbReference>
<dbReference type="CDD" id="cd15831">
    <property type="entry name" value="BTAD"/>
    <property type="match status" value="1"/>
</dbReference>
<evidence type="ECO:0000256" key="4">
    <source>
        <dbReference type="ARBA" id="ARBA00023163"/>
    </source>
</evidence>
<dbReference type="EMBL" id="BOML01000056">
    <property type="protein sequence ID" value="GIE05510.1"/>
    <property type="molecule type" value="Genomic_DNA"/>
</dbReference>
<name>A0ABQ3Z6N8_9ACTN</name>
<dbReference type="SMART" id="SM00862">
    <property type="entry name" value="Trans_reg_C"/>
    <property type="match status" value="1"/>
</dbReference>
<dbReference type="PANTHER" id="PTHR35807:SF1">
    <property type="entry name" value="TRANSCRIPTIONAL REGULATOR REDD"/>
    <property type="match status" value="1"/>
</dbReference>
<protein>
    <recommendedName>
        <fullName evidence="6">OmpR/PhoB-type domain-containing protein</fullName>
    </recommendedName>
</protein>
<keyword evidence="3 5" id="KW-0238">DNA-binding</keyword>
<evidence type="ECO:0000256" key="2">
    <source>
        <dbReference type="ARBA" id="ARBA00023015"/>
    </source>
</evidence>
<dbReference type="Pfam" id="PF03704">
    <property type="entry name" value="BTAD"/>
    <property type="match status" value="1"/>
</dbReference>